<dbReference type="SUPFAM" id="SSF48371">
    <property type="entry name" value="ARM repeat"/>
    <property type="match status" value="1"/>
</dbReference>
<dbReference type="InterPro" id="IPR011989">
    <property type="entry name" value="ARM-like"/>
</dbReference>
<dbReference type="InterPro" id="IPR013878">
    <property type="entry name" value="Mo25"/>
</dbReference>
<evidence type="ECO:0000256" key="1">
    <source>
        <dbReference type="ARBA" id="ARBA00011012"/>
    </source>
</evidence>
<gene>
    <name evidence="2" type="ORF">M9Y10_005285</name>
</gene>
<dbReference type="EMBL" id="JAPFFF010000011">
    <property type="protein sequence ID" value="KAK8878508.1"/>
    <property type="molecule type" value="Genomic_DNA"/>
</dbReference>
<comment type="caution">
    <text evidence="2">The sequence shown here is derived from an EMBL/GenBank/DDBJ whole genome shotgun (WGS) entry which is preliminary data.</text>
</comment>
<evidence type="ECO:0000313" key="3">
    <source>
        <dbReference type="Proteomes" id="UP001470230"/>
    </source>
</evidence>
<protein>
    <submittedName>
        <fullName evidence="2">Calcium-binding protein 39-like</fullName>
    </submittedName>
</protein>
<dbReference type="PANTHER" id="PTHR10182">
    <property type="entry name" value="CALCIUM-BINDING PROTEIN 39-RELATED"/>
    <property type="match status" value="1"/>
</dbReference>
<accession>A0ABR2JLN2</accession>
<keyword evidence="3" id="KW-1185">Reference proteome</keyword>
<dbReference type="Pfam" id="PF08569">
    <property type="entry name" value="Mo25"/>
    <property type="match status" value="1"/>
</dbReference>
<evidence type="ECO:0000313" key="2">
    <source>
        <dbReference type="EMBL" id="KAK8878508.1"/>
    </source>
</evidence>
<dbReference type="PANTHER" id="PTHR10182:SF3">
    <property type="entry name" value="PROTEIN MO25"/>
    <property type="match status" value="1"/>
</dbReference>
<proteinExistence type="inferred from homology"/>
<dbReference type="InterPro" id="IPR016024">
    <property type="entry name" value="ARM-type_fold"/>
</dbReference>
<comment type="similarity">
    <text evidence="1">Belongs to the Mo25 family.</text>
</comment>
<reference evidence="2 3" key="1">
    <citation type="submission" date="2024-04" db="EMBL/GenBank/DDBJ databases">
        <title>Tritrichomonas musculus Genome.</title>
        <authorList>
            <person name="Alves-Ferreira E."/>
            <person name="Grigg M."/>
            <person name="Lorenzi H."/>
            <person name="Galac M."/>
        </authorList>
    </citation>
    <scope>NUCLEOTIDE SEQUENCE [LARGE SCALE GENOMIC DNA]</scope>
    <source>
        <strain evidence="2 3">EAF2021</strain>
    </source>
</reference>
<dbReference type="Gene3D" id="1.25.10.10">
    <property type="entry name" value="Leucine-rich Repeat Variant"/>
    <property type="match status" value="1"/>
</dbReference>
<dbReference type="Proteomes" id="UP001470230">
    <property type="component" value="Unassembled WGS sequence"/>
</dbReference>
<name>A0ABR2JLN2_9EUKA</name>
<organism evidence="2 3">
    <name type="scientific">Tritrichomonas musculus</name>
    <dbReference type="NCBI Taxonomy" id="1915356"/>
    <lineage>
        <taxon>Eukaryota</taxon>
        <taxon>Metamonada</taxon>
        <taxon>Parabasalia</taxon>
        <taxon>Tritrichomonadida</taxon>
        <taxon>Tritrichomonadidae</taxon>
        <taxon>Tritrichomonas</taxon>
    </lineage>
</organism>
<sequence length="317" mass="36277">MSKKSQKGLVKKLDKAISSFVKDQKSKSAKDILPLMNQIIEVLNDDSDKNDSASKINDQIYQESSIVTNSINLMPFFDQPTINALSTLLQTTVRKYPDNSLPKYLMNHPSECTTIFSYLENQTISNTAHILLRACLLSRDFTKYLFEKGYVGSFIQYLSGDFAKLAAAFGTYDAILNTHPDISAEFINSNWEIFQIQFKQLLHSPNYLIPSNFLPILSNFLLHTESVSCFRKYLEDVENLQFIMLLLKNSSKRVVSQAYQIFKLFVLNPRSTPQIINALRKNKKQLVSFLSSFQIDDSNPSLEDEKQQLIQLIKSLQ</sequence>